<dbReference type="AlphaFoldDB" id="A0A2H0X7I2"/>
<proteinExistence type="predicted"/>
<feature type="transmembrane region" description="Helical" evidence="1">
    <location>
        <begin position="16"/>
        <end position="40"/>
    </location>
</feature>
<sequence length="104" mass="11366">MCCISFVSFLPMDIQILLFIVIALLAINLLFVGVYLVLVLKEAREAIKKVNVVLDTANHLASSFSVPVSGFSSFLSSFLKKDNLMRLAGKLLGSLSKHNQPPTV</sequence>
<keyword evidence="1" id="KW-1133">Transmembrane helix</keyword>
<keyword evidence="1" id="KW-0812">Transmembrane</keyword>
<protein>
    <submittedName>
        <fullName evidence="2">Uncharacterized protein</fullName>
    </submittedName>
</protein>
<evidence type="ECO:0000256" key="1">
    <source>
        <dbReference type="SAM" id="Phobius"/>
    </source>
</evidence>
<dbReference type="Proteomes" id="UP000231414">
    <property type="component" value="Unassembled WGS sequence"/>
</dbReference>
<evidence type="ECO:0000313" key="2">
    <source>
        <dbReference type="EMBL" id="PIS20886.1"/>
    </source>
</evidence>
<reference evidence="3" key="1">
    <citation type="submission" date="2017-09" db="EMBL/GenBank/DDBJ databases">
        <title>Depth-based differentiation of microbial function through sediment-hosted aquifers and enrichment of novel symbionts in the deep terrestrial subsurface.</title>
        <authorList>
            <person name="Probst A.J."/>
            <person name="Ladd B."/>
            <person name="Jarett J.K."/>
            <person name="Geller-Mcgrath D.E."/>
            <person name="Sieber C.M.K."/>
            <person name="Emerson J.B."/>
            <person name="Anantharaman K."/>
            <person name="Thomas B.C."/>
            <person name="Malmstrom R."/>
            <person name="Stieglmeier M."/>
            <person name="Klingl A."/>
            <person name="Woyke T."/>
            <person name="Ryan C.M."/>
            <person name="Banfield J.F."/>
        </authorList>
    </citation>
    <scope>NUCLEOTIDE SEQUENCE [LARGE SCALE GENOMIC DNA]</scope>
</reference>
<accession>A0A2H0X7I2</accession>
<evidence type="ECO:0000313" key="3">
    <source>
        <dbReference type="Proteomes" id="UP000231414"/>
    </source>
</evidence>
<comment type="caution">
    <text evidence="2">The sequence shown here is derived from an EMBL/GenBank/DDBJ whole genome shotgun (WGS) entry which is preliminary data.</text>
</comment>
<gene>
    <name evidence="2" type="ORF">COT52_01465</name>
</gene>
<organism evidence="2 3">
    <name type="scientific">candidate division WWE3 bacterium CG08_land_8_20_14_0_20_43_13</name>
    <dbReference type="NCBI Taxonomy" id="1975087"/>
    <lineage>
        <taxon>Bacteria</taxon>
        <taxon>Katanobacteria</taxon>
    </lineage>
</organism>
<dbReference type="EMBL" id="PEYW01000021">
    <property type="protein sequence ID" value="PIS20886.1"/>
    <property type="molecule type" value="Genomic_DNA"/>
</dbReference>
<keyword evidence="1" id="KW-0472">Membrane</keyword>
<name>A0A2H0X7I2_UNCKA</name>